<gene>
    <name evidence="8" type="primary">cobG</name>
    <name evidence="8" type="ORF">E1286_16500</name>
</gene>
<keyword evidence="3" id="KW-0479">Metal-binding</keyword>
<dbReference type="Proteomes" id="UP000295302">
    <property type="component" value="Unassembled WGS sequence"/>
</dbReference>
<dbReference type="PANTHER" id="PTHR32439:SF9">
    <property type="entry name" value="BLR3264 PROTEIN"/>
    <property type="match status" value="1"/>
</dbReference>
<feature type="domain" description="Nitrite/Sulfite reductase ferredoxin-like" evidence="7">
    <location>
        <begin position="231"/>
        <end position="290"/>
    </location>
</feature>
<protein>
    <submittedName>
        <fullName evidence="8">Precorrin-3B synthase</fullName>
        <ecNumber evidence="8">1.14.13.83</ecNumber>
    </submittedName>
</protein>
<keyword evidence="1" id="KW-0004">4Fe-4S</keyword>
<keyword evidence="6" id="KW-0411">Iron-sulfur</keyword>
<name>A0A4R4YW28_9ACTN</name>
<keyword evidence="5" id="KW-0408">Iron</keyword>
<dbReference type="Pfam" id="PF03460">
    <property type="entry name" value="NIR_SIR_ferr"/>
    <property type="match status" value="2"/>
</dbReference>
<dbReference type="SUPFAM" id="SSF56014">
    <property type="entry name" value="Nitrite and sulphite reductase 4Fe-4S domain-like"/>
    <property type="match status" value="2"/>
</dbReference>
<dbReference type="Gene3D" id="3.30.413.10">
    <property type="entry name" value="Sulfite Reductase Hemoprotein, domain 1"/>
    <property type="match status" value="1"/>
</dbReference>
<dbReference type="InterPro" id="IPR051329">
    <property type="entry name" value="NIR_SIR_4Fe-4S"/>
</dbReference>
<evidence type="ECO:0000256" key="3">
    <source>
        <dbReference type="ARBA" id="ARBA00022723"/>
    </source>
</evidence>
<proteinExistence type="predicted"/>
<evidence type="ECO:0000313" key="8">
    <source>
        <dbReference type="EMBL" id="TDD47852.1"/>
    </source>
</evidence>
<dbReference type="GO" id="GO:0046872">
    <property type="term" value="F:metal ion binding"/>
    <property type="evidence" value="ECO:0007669"/>
    <property type="project" value="UniProtKB-KW"/>
</dbReference>
<evidence type="ECO:0000259" key="7">
    <source>
        <dbReference type="Pfam" id="PF03460"/>
    </source>
</evidence>
<dbReference type="Gene3D" id="3.90.480.10">
    <property type="entry name" value="Sulfite Reductase Hemoprotein,Domain 2"/>
    <property type="match status" value="1"/>
</dbReference>
<dbReference type="GO" id="GO:0051539">
    <property type="term" value="F:4 iron, 4 sulfur cluster binding"/>
    <property type="evidence" value="ECO:0007669"/>
    <property type="project" value="UniProtKB-KW"/>
</dbReference>
<dbReference type="GO" id="GO:0043818">
    <property type="term" value="F:precorrin-3B synthase activity"/>
    <property type="evidence" value="ECO:0007669"/>
    <property type="project" value="UniProtKB-EC"/>
</dbReference>
<reference evidence="8 9" key="1">
    <citation type="submission" date="2019-03" db="EMBL/GenBank/DDBJ databases">
        <title>Draft genome sequences of novel Actinobacteria.</title>
        <authorList>
            <person name="Sahin N."/>
            <person name="Ay H."/>
            <person name="Saygin H."/>
        </authorList>
    </citation>
    <scope>NUCLEOTIDE SEQUENCE [LARGE SCALE GENOMIC DNA]</scope>
    <source>
        <strain evidence="8 9">CH32</strain>
    </source>
</reference>
<dbReference type="EMBL" id="SMKQ01000042">
    <property type="protein sequence ID" value="TDD47852.1"/>
    <property type="molecule type" value="Genomic_DNA"/>
</dbReference>
<evidence type="ECO:0000256" key="2">
    <source>
        <dbReference type="ARBA" id="ARBA00022617"/>
    </source>
</evidence>
<dbReference type="EC" id="1.14.13.83" evidence="8"/>
<dbReference type="Gene3D" id="3.90.480.20">
    <property type="match status" value="1"/>
</dbReference>
<evidence type="ECO:0000256" key="1">
    <source>
        <dbReference type="ARBA" id="ARBA00022485"/>
    </source>
</evidence>
<dbReference type="NCBIfam" id="TIGR02435">
    <property type="entry name" value="CobG"/>
    <property type="match status" value="1"/>
</dbReference>
<organism evidence="8 9">
    <name type="scientific">Nonomuraea terrae</name>
    <dbReference type="NCBI Taxonomy" id="2530383"/>
    <lineage>
        <taxon>Bacteria</taxon>
        <taxon>Bacillati</taxon>
        <taxon>Actinomycetota</taxon>
        <taxon>Actinomycetes</taxon>
        <taxon>Streptosporangiales</taxon>
        <taxon>Streptosporangiaceae</taxon>
        <taxon>Nonomuraea</taxon>
    </lineage>
</organism>
<accession>A0A4R4YW28</accession>
<dbReference type="InterPro" id="IPR005117">
    <property type="entry name" value="NiRdtase/SiRdtase_haem-b_fer"/>
</dbReference>
<dbReference type="SUPFAM" id="SSF55124">
    <property type="entry name" value="Nitrite/Sulfite reductase N-terminal domain-like"/>
    <property type="match status" value="2"/>
</dbReference>
<sequence length="370" mass="37978">MRPDACPGALQVHEAADGALARVRVPGGAISAAQLRELAACAAQLGSGVIELTSRANVQVRGLRSPEDFAARIAAAGLLPSPAHERVRNIVASPLGGRGPHGLLDPQPLVDALDRALCARPRLADLPGRFLFAVDDGTGDVIGLNADITYVPGHGLLLAGAGTALPADARTAAGLMLAAAEAFLDERAQSWRLAEIPDGAARIAARLGLDGSALVPRPSGESGSRRAGVVPQRDGRVALEAVVPLGRLSSAQAVAIAAQGAPVRLAPWRSVILLDLAPEAAERAAEALSAAGLVTDPASPWIGVTACTGRPGCAKSRADVQEDARRWVAALDAPPPTPVHWAGCERRCGLPRGDVVQMVATGDGYEERHP</sequence>
<comment type="caution">
    <text evidence="8">The sequence shown here is derived from an EMBL/GenBank/DDBJ whole genome shotgun (WGS) entry which is preliminary data.</text>
</comment>
<dbReference type="OrthoDB" id="105450at2"/>
<keyword evidence="4 8" id="KW-0560">Oxidoreductase</keyword>
<feature type="domain" description="Nitrite/Sulfite reductase ferredoxin-like" evidence="7">
    <location>
        <begin position="20"/>
        <end position="64"/>
    </location>
</feature>
<evidence type="ECO:0000256" key="5">
    <source>
        <dbReference type="ARBA" id="ARBA00023004"/>
    </source>
</evidence>
<dbReference type="InterPro" id="IPR045854">
    <property type="entry name" value="NO2/SO3_Rdtase_4Fe4S_sf"/>
</dbReference>
<evidence type="ECO:0000256" key="6">
    <source>
        <dbReference type="ARBA" id="ARBA00023014"/>
    </source>
</evidence>
<evidence type="ECO:0000256" key="4">
    <source>
        <dbReference type="ARBA" id="ARBA00023002"/>
    </source>
</evidence>
<dbReference type="AlphaFoldDB" id="A0A4R4YW28"/>
<dbReference type="InterPro" id="IPR036136">
    <property type="entry name" value="Nit/Sulf_reduc_fer-like_dom_sf"/>
</dbReference>
<keyword evidence="9" id="KW-1185">Reference proteome</keyword>
<evidence type="ECO:0000313" key="9">
    <source>
        <dbReference type="Proteomes" id="UP000295302"/>
    </source>
</evidence>
<dbReference type="InterPro" id="IPR012798">
    <property type="entry name" value="Cbl_synth_CobG-like"/>
</dbReference>
<dbReference type="PANTHER" id="PTHR32439">
    <property type="entry name" value="FERREDOXIN--NITRITE REDUCTASE, CHLOROPLASTIC"/>
    <property type="match status" value="1"/>
</dbReference>
<keyword evidence="2" id="KW-0349">Heme</keyword>